<organism evidence="2 3">
    <name type="scientific">Protopolystoma xenopodis</name>
    <dbReference type="NCBI Taxonomy" id="117903"/>
    <lineage>
        <taxon>Eukaryota</taxon>
        <taxon>Metazoa</taxon>
        <taxon>Spiralia</taxon>
        <taxon>Lophotrochozoa</taxon>
        <taxon>Platyhelminthes</taxon>
        <taxon>Monogenea</taxon>
        <taxon>Polyopisthocotylea</taxon>
        <taxon>Polystomatidea</taxon>
        <taxon>Polystomatidae</taxon>
        <taxon>Protopolystoma</taxon>
    </lineage>
</organism>
<accession>A0A448WWQ1</accession>
<evidence type="ECO:0000313" key="3">
    <source>
        <dbReference type="Proteomes" id="UP000784294"/>
    </source>
</evidence>
<feature type="region of interest" description="Disordered" evidence="1">
    <location>
        <begin position="112"/>
        <end position="152"/>
    </location>
</feature>
<evidence type="ECO:0000256" key="1">
    <source>
        <dbReference type="SAM" id="MobiDB-lite"/>
    </source>
</evidence>
<dbReference type="EMBL" id="CAAALY010054863">
    <property type="protein sequence ID" value="VEL22139.1"/>
    <property type="molecule type" value="Genomic_DNA"/>
</dbReference>
<dbReference type="AlphaFoldDB" id="A0A448WWQ1"/>
<feature type="compositionally biased region" description="Polar residues" evidence="1">
    <location>
        <begin position="135"/>
        <end position="145"/>
    </location>
</feature>
<feature type="region of interest" description="Disordered" evidence="1">
    <location>
        <begin position="1"/>
        <end position="26"/>
    </location>
</feature>
<comment type="caution">
    <text evidence="2">The sequence shown here is derived from an EMBL/GenBank/DDBJ whole genome shotgun (WGS) entry which is preliminary data.</text>
</comment>
<feature type="compositionally biased region" description="Gly residues" evidence="1">
    <location>
        <begin position="112"/>
        <end position="121"/>
    </location>
</feature>
<dbReference type="Proteomes" id="UP000784294">
    <property type="component" value="Unassembled WGS sequence"/>
</dbReference>
<gene>
    <name evidence="2" type="ORF">PXEA_LOCUS15579</name>
</gene>
<reference evidence="2" key="1">
    <citation type="submission" date="2018-11" db="EMBL/GenBank/DDBJ databases">
        <authorList>
            <consortium name="Pathogen Informatics"/>
        </authorList>
    </citation>
    <scope>NUCLEOTIDE SEQUENCE</scope>
</reference>
<protein>
    <submittedName>
        <fullName evidence="2">Uncharacterized protein</fullName>
    </submittedName>
</protein>
<proteinExistence type="predicted"/>
<sequence>MTQSTGYPTLLTPGRETVSRMTSSSDDVHQRLNECSARFHPKYTLWRLDRETEEAAATDSDRRWSCQPLTCKQVSRLPLEPGRREAAVRPDGVGQSVGVGARAPMANQAGLGVAGHAGGGEHVNEALEKRGNRLNGLSTIENGQNDGKDGRD</sequence>
<keyword evidence="3" id="KW-1185">Reference proteome</keyword>
<feature type="compositionally biased region" description="Basic and acidic residues" evidence="1">
    <location>
        <begin position="122"/>
        <end position="131"/>
    </location>
</feature>
<name>A0A448WWQ1_9PLAT</name>
<evidence type="ECO:0000313" key="2">
    <source>
        <dbReference type="EMBL" id="VEL22139.1"/>
    </source>
</evidence>